<name>A0A8H4P8Z4_9HYPO</name>
<organism evidence="1 2">
    <name type="scientific">Fusarium albosuccineum</name>
    <dbReference type="NCBI Taxonomy" id="1237068"/>
    <lineage>
        <taxon>Eukaryota</taxon>
        <taxon>Fungi</taxon>
        <taxon>Dikarya</taxon>
        <taxon>Ascomycota</taxon>
        <taxon>Pezizomycotina</taxon>
        <taxon>Sordariomycetes</taxon>
        <taxon>Hypocreomycetidae</taxon>
        <taxon>Hypocreales</taxon>
        <taxon>Nectriaceae</taxon>
        <taxon>Fusarium</taxon>
        <taxon>Fusarium decemcellulare species complex</taxon>
    </lineage>
</organism>
<reference evidence="1 2" key="1">
    <citation type="submission" date="2020-01" db="EMBL/GenBank/DDBJ databases">
        <title>Identification and distribution of gene clusters putatively required for synthesis of sphingolipid metabolism inhibitors in phylogenetically diverse species of the filamentous fungus Fusarium.</title>
        <authorList>
            <person name="Kim H.-S."/>
            <person name="Busman M."/>
            <person name="Brown D.W."/>
            <person name="Divon H."/>
            <person name="Uhlig S."/>
            <person name="Proctor R.H."/>
        </authorList>
    </citation>
    <scope>NUCLEOTIDE SEQUENCE [LARGE SCALE GENOMIC DNA]</scope>
    <source>
        <strain evidence="1 2">NRRL 20459</strain>
    </source>
</reference>
<proteinExistence type="predicted"/>
<protein>
    <submittedName>
        <fullName evidence="1">Uncharacterized protein</fullName>
    </submittedName>
</protein>
<gene>
    <name evidence="1" type="ORF">FALBO_11372</name>
</gene>
<evidence type="ECO:0000313" key="1">
    <source>
        <dbReference type="EMBL" id="KAF4461823.1"/>
    </source>
</evidence>
<sequence length="115" mass="13218">LSDLAKCIRIMPTSGSHFTAQAPLLPVFFLGMLATKDNDKEVSQTWFDAVVQTPVRSSVPPLYYALQRIWTWIEDEAEPPSEPMALEKSIGKRYPWWEYLVASVQRREEETLCLT</sequence>
<evidence type="ECO:0000313" key="2">
    <source>
        <dbReference type="Proteomes" id="UP000554235"/>
    </source>
</evidence>
<dbReference type="OrthoDB" id="3597252at2759"/>
<dbReference type="EMBL" id="JAADYS010001646">
    <property type="protein sequence ID" value="KAF4461823.1"/>
    <property type="molecule type" value="Genomic_DNA"/>
</dbReference>
<feature type="non-terminal residue" evidence="1">
    <location>
        <position position="1"/>
    </location>
</feature>
<dbReference type="AlphaFoldDB" id="A0A8H4P8Z4"/>
<dbReference type="Proteomes" id="UP000554235">
    <property type="component" value="Unassembled WGS sequence"/>
</dbReference>
<comment type="caution">
    <text evidence="1">The sequence shown here is derived from an EMBL/GenBank/DDBJ whole genome shotgun (WGS) entry which is preliminary data.</text>
</comment>
<accession>A0A8H4P8Z4</accession>
<feature type="non-terminal residue" evidence="1">
    <location>
        <position position="115"/>
    </location>
</feature>
<keyword evidence="2" id="KW-1185">Reference proteome</keyword>